<dbReference type="PANTHER" id="PTHR34438">
    <property type="entry name" value="SI:DKEY-97L20.6"/>
    <property type="match status" value="1"/>
</dbReference>
<feature type="region of interest" description="Disordered" evidence="1">
    <location>
        <begin position="468"/>
        <end position="491"/>
    </location>
</feature>
<evidence type="ECO:0000313" key="2">
    <source>
        <dbReference type="Proteomes" id="UP000694888"/>
    </source>
</evidence>
<gene>
    <name evidence="3" type="primary">LOC101846972</name>
</gene>
<feature type="compositionally biased region" description="Basic and acidic residues" evidence="1">
    <location>
        <begin position="191"/>
        <end position="201"/>
    </location>
</feature>
<protein>
    <submittedName>
        <fullName evidence="3">Uncharacterized protein C2orf81 homolog isoform X1</fullName>
    </submittedName>
</protein>
<organism evidence="2 3">
    <name type="scientific">Aplysia californica</name>
    <name type="common">California sea hare</name>
    <dbReference type="NCBI Taxonomy" id="6500"/>
    <lineage>
        <taxon>Eukaryota</taxon>
        <taxon>Metazoa</taxon>
        <taxon>Spiralia</taxon>
        <taxon>Lophotrochozoa</taxon>
        <taxon>Mollusca</taxon>
        <taxon>Gastropoda</taxon>
        <taxon>Heterobranchia</taxon>
        <taxon>Euthyneura</taxon>
        <taxon>Tectipleura</taxon>
        <taxon>Aplysiida</taxon>
        <taxon>Aplysioidea</taxon>
        <taxon>Aplysiidae</taxon>
        <taxon>Aplysia</taxon>
    </lineage>
</organism>
<feature type="region of interest" description="Disordered" evidence="1">
    <location>
        <begin position="160"/>
        <end position="216"/>
    </location>
</feature>
<evidence type="ECO:0000256" key="1">
    <source>
        <dbReference type="SAM" id="MobiDB-lite"/>
    </source>
</evidence>
<dbReference type="PANTHER" id="PTHR34438:SF1">
    <property type="entry name" value="CHROMOSOME 2 OPEN READING FRAME 81"/>
    <property type="match status" value="1"/>
</dbReference>
<feature type="region of interest" description="Disordered" evidence="1">
    <location>
        <begin position="1"/>
        <end position="22"/>
    </location>
</feature>
<evidence type="ECO:0000313" key="3">
    <source>
        <dbReference type="RefSeq" id="XP_005101587.1"/>
    </source>
</evidence>
<dbReference type="Proteomes" id="UP000694888">
    <property type="component" value="Unplaced"/>
</dbReference>
<proteinExistence type="predicted"/>
<accession>A0ABM0JU76</accession>
<name>A0ABM0JU76_APLCA</name>
<feature type="compositionally biased region" description="Low complexity" evidence="1">
    <location>
        <begin position="354"/>
        <end position="371"/>
    </location>
</feature>
<dbReference type="InterPro" id="IPR028042">
    <property type="entry name" value="DUF4639"/>
</dbReference>
<feature type="region of interest" description="Disordered" evidence="1">
    <location>
        <begin position="331"/>
        <end position="380"/>
    </location>
</feature>
<feature type="compositionally biased region" description="Pro residues" evidence="1">
    <location>
        <begin position="475"/>
        <end position="491"/>
    </location>
</feature>
<keyword evidence="2" id="KW-1185">Reference proteome</keyword>
<sequence>MSRAGAAKTRGADKTKPPASQTPVIAHEIVPGKFTDNDWNAMVERDSSDEFVLDIMDELMENTMAAIYNKYIERQLLPFTITQARDAIIEIIEWQFLAKDEGEVDIESDLGWVEDEEPEPAVTDCWAQGSVPRNLIPCPSPIPEEEEEVVETDVVTETVAETEPVEQAEQEPEELADVVSDTEENAQVGDTEERSSEKATADVKPPPNGKVKPKTKFRPYRGKLKSAGVSKMTESLEETEMQMMFEEITASMPASEEKPSTLLNMPASCTSILKVQTGRPPGNKDVVYDELGNVVAVMRLDPEKLPTHKVNVKYHVVDPAVEAAQARLDAMRKGKSTGSKLRKARPTKTVSTESLSTSSKVKQPSSSSSVAPLPPPLSASSTSLQLATTAMLHKVKKALNTAEIEEMEVSHGVIVKEGGRVKKGPGRYYRKLDMLEENQKGMKPLSVRLTNSNITVSDLLDRHTPILRPLGESSPLPPIVPHPPHQPQQVS</sequence>
<reference evidence="3" key="1">
    <citation type="submission" date="2025-08" db="UniProtKB">
        <authorList>
            <consortium name="RefSeq"/>
        </authorList>
    </citation>
    <scope>IDENTIFICATION</scope>
</reference>
<feature type="compositionally biased region" description="Acidic residues" evidence="1">
    <location>
        <begin position="163"/>
        <end position="184"/>
    </location>
</feature>
<dbReference type="Pfam" id="PF15479">
    <property type="entry name" value="DUF4639"/>
    <property type="match status" value="1"/>
</dbReference>
<dbReference type="RefSeq" id="XP_005101587.1">
    <property type="nucleotide sequence ID" value="XM_005101530.2"/>
</dbReference>
<dbReference type="GeneID" id="101846972"/>